<feature type="signal peptide" evidence="1">
    <location>
        <begin position="1"/>
        <end position="20"/>
    </location>
</feature>
<gene>
    <name evidence="3" type="ORF">HZA61_09945</name>
</gene>
<evidence type="ECO:0000313" key="3">
    <source>
        <dbReference type="EMBL" id="MBI5169798.1"/>
    </source>
</evidence>
<feature type="chain" id="PRO_5036876036" description="FlgD/Vpr Ig-like domain-containing protein" evidence="1">
    <location>
        <begin position="21"/>
        <end position="989"/>
    </location>
</feature>
<keyword evidence="1" id="KW-0732">Signal</keyword>
<evidence type="ECO:0000313" key="4">
    <source>
        <dbReference type="Proteomes" id="UP000696931"/>
    </source>
</evidence>
<dbReference type="EMBL" id="JACRIW010000068">
    <property type="protein sequence ID" value="MBI5169798.1"/>
    <property type="molecule type" value="Genomic_DNA"/>
</dbReference>
<comment type="caution">
    <text evidence="3">The sequence shown here is derived from an EMBL/GenBank/DDBJ whole genome shotgun (WGS) entry which is preliminary data.</text>
</comment>
<protein>
    <recommendedName>
        <fullName evidence="2">FlgD/Vpr Ig-like domain-containing protein</fullName>
    </recommendedName>
</protein>
<dbReference type="Gene3D" id="2.60.40.4070">
    <property type="match status" value="1"/>
</dbReference>
<name>A0A933W3D0_UNCEI</name>
<dbReference type="InterPro" id="IPR025965">
    <property type="entry name" value="FlgD/Vpr_Ig-like"/>
</dbReference>
<evidence type="ECO:0000256" key="1">
    <source>
        <dbReference type="SAM" id="SignalP"/>
    </source>
</evidence>
<accession>A0A933W3D0</accession>
<feature type="domain" description="FlgD/Vpr Ig-like" evidence="2">
    <location>
        <begin position="925"/>
        <end position="971"/>
    </location>
</feature>
<organism evidence="3 4">
    <name type="scientific">Eiseniibacteriota bacterium</name>
    <dbReference type="NCBI Taxonomy" id="2212470"/>
    <lineage>
        <taxon>Bacteria</taxon>
        <taxon>Candidatus Eiseniibacteriota</taxon>
    </lineage>
</organism>
<reference evidence="3" key="1">
    <citation type="submission" date="2020-07" db="EMBL/GenBank/DDBJ databases">
        <title>Huge and variable diversity of episymbiotic CPR bacteria and DPANN archaea in groundwater ecosystems.</title>
        <authorList>
            <person name="He C.Y."/>
            <person name="Keren R."/>
            <person name="Whittaker M."/>
            <person name="Farag I.F."/>
            <person name="Doudna J."/>
            <person name="Cate J.H.D."/>
            <person name="Banfield J.F."/>
        </authorList>
    </citation>
    <scope>NUCLEOTIDE SEQUENCE</scope>
    <source>
        <strain evidence="3">NC_groundwater_1813_Pr3_B-0.1um_71_17</strain>
    </source>
</reference>
<dbReference type="Proteomes" id="UP000696931">
    <property type="component" value="Unassembled WGS sequence"/>
</dbReference>
<proteinExistence type="predicted"/>
<dbReference type="Pfam" id="PF13860">
    <property type="entry name" value="FlgD_ig"/>
    <property type="match status" value="1"/>
</dbReference>
<sequence>MKRLLASFALLCALVPDAHAQWMPTGAPVATLAATQQYPAVTPDGAGGCYLAWTDFRTAAGDLYAQHLLADGRRDPAWPVDGVAVAAQADVQSRPCLIPDGAGGAYVSWIDRRNGTFYQSYLHRLRPAGLDPAWPAAGRLLSSAFPALDKEVQLAPDGSGGVYALCPQSHASTDYRVQRVSSGGVLDANFGTGVLVGTANFTGGRYESIAADGAGGAFVAFGGQNFGVFVHRVLATGVVDPAWPVGGRALTPTSSGGFPNVVSDGAGGAIVVWNHVVGGDVDIRAQRVTSSGAIAASWPDTGLAVSAAPNSQQTPFLAPDGAGGAFVTWSDLRSGSQFDVYAHHVLGTGTMDSRWAVNGRAMTSTIASDLARQVFADGAGGAIVLWESAGSGDNGLFAQRLDANGSVHTGWPAPSMWITGLFRGVTSYGWASDPATHDVFVGWDEARLGNSHARERDIYARRIPPAGSHRITTTQTAPNSGYVLVPDSLSIYWTPNNYLSTLDMTPFDHIEFRFPSYAGQSVTDVTANGVSLGPAPNHVLRDVAQDVALNATWTNSLVTVSTDLAAGAYASLAWPMTYAQDSVSTLLDEVWPGDDRRWRFAHWDPAAGAYAYATDTLTRIRPGVGYWLASKGARTVAVPGRPVWQASTSVALAGDAASGWNQIANPYRFPIADTALRVVSGATTAGLIEPANTFVDSTVWEWTGGSSYAPVHTLQPYRAYWVRKRTGGAVAIVFPGLASTRVVVPPPARPADAEWAVAITASQGGARTSPVTLGEWRGAAASTPLRRESPPDSPEGGLRLSVADAAATRVRGQDAFVGAGAPRIWTLELAGAEAPGEVVLELQAFDPPSGITLELRDPALGWARTVRPGERVTVAATPGARRLSLEAIEGSLPSAGETGPRVLAAWPNPFHGSLGFAAQLAAGGDVRVSIHDVQGRVVRVLERRALPAGESVLVWDGRGADGAPARPGVYLARWSAGAHAGTSRIVKLD</sequence>
<dbReference type="AlphaFoldDB" id="A0A933W3D0"/>
<evidence type="ECO:0000259" key="2">
    <source>
        <dbReference type="Pfam" id="PF13860"/>
    </source>
</evidence>